<dbReference type="InterPro" id="IPR012944">
    <property type="entry name" value="SusD_RagB_dom"/>
</dbReference>
<evidence type="ECO:0000259" key="6">
    <source>
        <dbReference type="Pfam" id="PF07980"/>
    </source>
</evidence>
<sequence>MKVIYISFLVVLAAGLGGCKKFLNTKPTDALTGEEYYSTEAKLINALAGVYDKLGSGNLYGDYLFSEWDACTDDSYYARSATATGITVYNFDFTNDRIRNLWQDCYIGIERANQLIANINIPSMNEDKRAVILGETKFLRAYYYFLLVTRFGGVPLVLQPVTSPNNLDMARTPAGEVYGQILNDMKEAEAVLPLSSTLGYPSRISKTVAEGILARVCLHMAGFPLNDQSKYAEALSWAKKVKESGEHALSTAFNNTVATSAYSQIFINHSQDIYDVKESMWEVDFKGFNGDGYNESGRVGNTLGITMTSATFQNDSGYCYGFIKGTGRLFKLYGNGDQRRDWTLQPYSYNGTTGARVPIVTNASNMYSRDAAKWRRSYENLRPKNKNYGPTNFPLLRYSDVLLMLAEAENQVNGPTAAAYEAINWVRRRAYGVALSTPDPVADVPGGLSKDQFQLFIEDERSRELCFEALRRQDLVRWGKFVPAMKAMSADMASNGGGVAYGALGGKNVTDRNLLYPIPSGEMALNKKMVQNPGW</sequence>
<feature type="domain" description="SusD-like N-terminal" evidence="7">
    <location>
        <begin position="21"/>
        <end position="218"/>
    </location>
</feature>
<dbReference type="InterPro" id="IPR011990">
    <property type="entry name" value="TPR-like_helical_dom_sf"/>
</dbReference>
<keyword evidence="4" id="KW-0472">Membrane</keyword>
<comment type="caution">
    <text evidence="8">The sequence shown here is derived from an EMBL/GenBank/DDBJ whole genome shotgun (WGS) entry which is preliminary data.</text>
</comment>
<proteinExistence type="inferred from homology"/>
<accession>A0ABS8PWZ8</accession>
<organism evidence="8 9">
    <name type="scientific">Niabella pedocola</name>
    <dbReference type="NCBI Taxonomy" id="1752077"/>
    <lineage>
        <taxon>Bacteria</taxon>
        <taxon>Pseudomonadati</taxon>
        <taxon>Bacteroidota</taxon>
        <taxon>Chitinophagia</taxon>
        <taxon>Chitinophagales</taxon>
        <taxon>Chitinophagaceae</taxon>
        <taxon>Niabella</taxon>
    </lineage>
</organism>
<evidence type="ECO:0000256" key="1">
    <source>
        <dbReference type="ARBA" id="ARBA00004442"/>
    </source>
</evidence>
<keyword evidence="5" id="KW-0998">Cell outer membrane</keyword>
<dbReference type="RefSeq" id="WP_231007895.1">
    <property type="nucleotide sequence ID" value="NZ_JAJNEC010000007.1"/>
</dbReference>
<evidence type="ECO:0000256" key="3">
    <source>
        <dbReference type="ARBA" id="ARBA00022729"/>
    </source>
</evidence>
<reference evidence="8 9" key="1">
    <citation type="submission" date="2021-11" db="EMBL/GenBank/DDBJ databases">
        <title>Genomic of Niabella pedocola.</title>
        <authorList>
            <person name="Wu T."/>
        </authorList>
    </citation>
    <scope>NUCLEOTIDE SEQUENCE [LARGE SCALE GENOMIC DNA]</scope>
    <source>
        <strain evidence="8 9">JCM 31011</strain>
    </source>
</reference>
<dbReference type="CDD" id="cd08977">
    <property type="entry name" value="SusD"/>
    <property type="match status" value="1"/>
</dbReference>
<dbReference type="InterPro" id="IPR033985">
    <property type="entry name" value="SusD-like_N"/>
</dbReference>
<dbReference type="Gene3D" id="1.25.40.390">
    <property type="match status" value="1"/>
</dbReference>
<evidence type="ECO:0000313" key="8">
    <source>
        <dbReference type="EMBL" id="MCD2425410.1"/>
    </source>
</evidence>
<name>A0ABS8PWZ8_9BACT</name>
<dbReference type="EMBL" id="JAJNEC010000007">
    <property type="protein sequence ID" value="MCD2425410.1"/>
    <property type="molecule type" value="Genomic_DNA"/>
</dbReference>
<gene>
    <name evidence="8" type="ORF">LQ567_21685</name>
</gene>
<comment type="subcellular location">
    <subcellularLocation>
        <location evidence="1">Cell outer membrane</location>
    </subcellularLocation>
</comment>
<protein>
    <submittedName>
        <fullName evidence="8">RagB/SusD family nutrient uptake outer membrane protein</fullName>
    </submittedName>
</protein>
<evidence type="ECO:0000256" key="4">
    <source>
        <dbReference type="ARBA" id="ARBA00023136"/>
    </source>
</evidence>
<dbReference type="SUPFAM" id="SSF48452">
    <property type="entry name" value="TPR-like"/>
    <property type="match status" value="1"/>
</dbReference>
<feature type="domain" description="RagB/SusD" evidence="6">
    <location>
        <begin position="360"/>
        <end position="535"/>
    </location>
</feature>
<dbReference type="PROSITE" id="PS51257">
    <property type="entry name" value="PROKAR_LIPOPROTEIN"/>
    <property type="match status" value="1"/>
</dbReference>
<dbReference type="Proteomes" id="UP001199816">
    <property type="component" value="Unassembled WGS sequence"/>
</dbReference>
<keyword evidence="9" id="KW-1185">Reference proteome</keyword>
<dbReference type="Pfam" id="PF14322">
    <property type="entry name" value="SusD-like_3"/>
    <property type="match status" value="1"/>
</dbReference>
<evidence type="ECO:0000256" key="2">
    <source>
        <dbReference type="ARBA" id="ARBA00006275"/>
    </source>
</evidence>
<keyword evidence="3" id="KW-0732">Signal</keyword>
<dbReference type="Pfam" id="PF07980">
    <property type="entry name" value="SusD_RagB"/>
    <property type="match status" value="1"/>
</dbReference>
<evidence type="ECO:0000256" key="5">
    <source>
        <dbReference type="ARBA" id="ARBA00023237"/>
    </source>
</evidence>
<evidence type="ECO:0000313" key="9">
    <source>
        <dbReference type="Proteomes" id="UP001199816"/>
    </source>
</evidence>
<comment type="similarity">
    <text evidence="2">Belongs to the SusD family.</text>
</comment>
<evidence type="ECO:0000259" key="7">
    <source>
        <dbReference type="Pfam" id="PF14322"/>
    </source>
</evidence>